<evidence type="ECO:0000259" key="4">
    <source>
        <dbReference type="Pfam" id="PF00753"/>
    </source>
</evidence>
<evidence type="ECO:0000259" key="5">
    <source>
        <dbReference type="Pfam" id="PF17778"/>
    </source>
</evidence>
<evidence type="ECO:0000313" key="6">
    <source>
        <dbReference type="EMBL" id="CBY37082.1"/>
    </source>
</evidence>
<dbReference type="Pfam" id="PF17778">
    <property type="entry name" value="WHD_BLACT"/>
    <property type="match status" value="1"/>
</dbReference>
<accession>E4YNN4</accession>
<dbReference type="PANTHER" id="PTHR23131">
    <property type="entry name" value="ENDORIBONUCLEASE LACTB2"/>
    <property type="match status" value="1"/>
</dbReference>
<dbReference type="InterPro" id="IPR036866">
    <property type="entry name" value="RibonucZ/Hydroxyglut_hydro"/>
</dbReference>
<dbReference type="Gene3D" id="3.60.15.10">
    <property type="entry name" value="Ribonuclease Z/Hydroxyacylglutathione hydrolase-like"/>
    <property type="match status" value="1"/>
</dbReference>
<feature type="domain" description="Metallo-beta-lactamase" evidence="4">
    <location>
        <begin position="130"/>
        <end position="191"/>
    </location>
</feature>
<evidence type="ECO:0000256" key="2">
    <source>
        <dbReference type="ARBA" id="ARBA00019428"/>
    </source>
</evidence>
<reference evidence="6" key="1">
    <citation type="journal article" date="2010" name="Science">
        <title>Plasticity of animal genome architecture unmasked by rapid evolution of a pelagic tunicate.</title>
        <authorList>
            <person name="Denoeud F."/>
            <person name="Henriet S."/>
            <person name="Mungpakdee S."/>
            <person name="Aury J.M."/>
            <person name="Da Silva C."/>
            <person name="Brinkmann H."/>
            <person name="Mikhaleva J."/>
            <person name="Olsen L.C."/>
            <person name="Jubin C."/>
            <person name="Canestro C."/>
            <person name="Bouquet J.M."/>
            <person name="Danks G."/>
            <person name="Poulain J."/>
            <person name="Campsteijn C."/>
            <person name="Adamski M."/>
            <person name="Cross I."/>
            <person name="Yadetie F."/>
            <person name="Muffato M."/>
            <person name="Louis A."/>
            <person name="Butcher S."/>
            <person name="Tsagkogeorga G."/>
            <person name="Konrad A."/>
            <person name="Singh S."/>
            <person name="Jensen M.F."/>
            <person name="Cong E.H."/>
            <person name="Eikeseth-Otteraa H."/>
            <person name="Noel B."/>
            <person name="Anthouard V."/>
            <person name="Porcel B.M."/>
            <person name="Kachouri-Lafond R."/>
            <person name="Nishino A."/>
            <person name="Ugolini M."/>
            <person name="Chourrout P."/>
            <person name="Nishida H."/>
            <person name="Aasland R."/>
            <person name="Huzurbazar S."/>
            <person name="Westhof E."/>
            <person name="Delsuc F."/>
            <person name="Lehrach H."/>
            <person name="Reinhardt R."/>
            <person name="Weissenbach J."/>
            <person name="Roy S.W."/>
            <person name="Artiguenave F."/>
            <person name="Postlethwait J.H."/>
            <person name="Manak J.R."/>
            <person name="Thompson E.M."/>
            <person name="Jaillon O."/>
            <person name="Du Pasquier L."/>
            <person name="Boudinot P."/>
            <person name="Liberles D.A."/>
            <person name="Volff J.N."/>
            <person name="Philippe H."/>
            <person name="Lenhard B."/>
            <person name="Roest Crollius H."/>
            <person name="Wincker P."/>
            <person name="Chourrout D."/>
        </authorList>
    </citation>
    <scope>NUCLEOTIDE SEQUENCE [LARGE SCALE GENOMIC DNA]</scope>
</reference>
<evidence type="ECO:0000256" key="3">
    <source>
        <dbReference type="ARBA" id="ARBA00032142"/>
    </source>
</evidence>
<name>E4YNN4_OIKDI</name>
<dbReference type="PANTHER" id="PTHR23131:SF0">
    <property type="entry name" value="ENDORIBONUCLEASE LACTB2"/>
    <property type="match status" value="1"/>
</dbReference>
<proteinExistence type="predicted"/>
<protein>
    <recommendedName>
        <fullName evidence="2">Endoribonuclease LACTB2</fullName>
    </recommendedName>
    <alternativeName>
        <fullName evidence="3">Beta-lactamase-like protein 2</fullName>
    </alternativeName>
</protein>
<organism evidence="6">
    <name type="scientific">Oikopleura dioica</name>
    <name type="common">Tunicate</name>
    <dbReference type="NCBI Taxonomy" id="34765"/>
    <lineage>
        <taxon>Eukaryota</taxon>
        <taxon>Metazoa</taxon>
        <taxon>Chordata</taxon>
        <taxon>Tunicata</taxon>
        <taxon>Appendicularia</taxon>
        <taxon>Copelata</taxon>
        <taxon>Oikopleuridae</taxon>
        <taxon>Oikopleura</taxon>
    </lineage>
</organism>
<evidence type="ECO:0000256" key="1">
    <source>
        <dbReference type="ARBA" id="ARBA00002153"/>
    </source>
</evidence>
<dbReference type="InterPro" id="IPR001279">
    <property type="entry name" value="Metallo-B-lactamas"/>
</dbReference>
<sequence>MSGLQYVKRMTPSIIRILARNPSPMTGHGTNCYLIAHSSTFLILKIAKSTKLSFLTGTSIILAELRQFNAKSAQKFHSTSTNACAIRRSTKEQGRKCHPAWIYLFSRNNTGIFWQMEMYLRPTSCGSKIQVVFTPGHADDHICLWMENERVLFSGDNILGDSTTVIDNYKAYMKSLEKMKTFGKCQIFPGHGDEIENGLERVEFYINHRRMRETQILKQLQTGQKSISDIVKVLYADVPEVLHPAASINVAMTLDLLIENKAVSIVDADGDIYCRN</sequence>
<dbReference type="InterPro" id="IPR036388">
    <property type="entry name" value="WH-like_DNA-bd_sf"/>
</dbReference>
<feature type="domain" description="LACTB2 winged helix" evidence="5">
    <location>
        <begin position="226"/>
        <end position="259"/>
    </location>
</feature>
<dbReference type="InterPro" id="IPR041516">
    <property type="entry name" value="LACTB2_WH"/>
</dbReference>
<dbReference type="InterPro" id="IPR050662">
    <property type="entry name" value="Sec-metab_biosynth-thioest"/>
</dbReference>
<dbReference type="Proteomes" id="UP000011014">
    <property type="component" value="Unassembled WGS sequence"/>
</dbReference>
<dbReference type="AlphaFoldDB" id="E4YNN4"/>
<dbReference type="Pfam" id="PF00753">
    <property type="entry name" value="Lactamase_B"/>
    <property type="match status" value="1"/>
</dbReference>
<dbReference type="Gene3D" id="1.10.10.10">
    <property type="entry name" value="Winged helix-like DNA-binding domain superfamily/Winged helix DNA-binding domain"/>
    <property type="match status" value="1"/>
</dbReference>
<comment type="function">
    <text evidence="1">Endoribonuclease; cleaves preferentially 3' to purine-pyrimidine dinucleotide motifs in single-stranded RNA. The cleavage product contains a free 3' -OH group. Has no activity with double-stranded RNA or DNA. Required for normal mitochondrial function and cell viability.</text>
</comment>
<dbReference type="EMBL" id="FN654896">
    <property type="protein sequence ID" value="CBY37082.1"/>
    <property type="molecule type" value="Genomic_DNA"/>
</dbReference>
<gene>
    <name evidence="6" type="ORF">GSOID_T00030151001</name>
</gene>
<dbReference type="SUPFAM" id="SSF56281">
    <property type="entry name" value="Metallo-hydrolase/oxidoreductase"/>
    <property type="match status" value="1"/>
</dbReference>